<dbReference type="PROSITE" id="PS00022">
    <property type="entry name" value="EGF_1"/>
    <property type="match status" value="1"/>
</dbReference>
<dbReference type="InterPro" id="IPR000859">
    <property type="entry name" value="CUB_dom"/>
</dbReference>
<evidence type="ECO:0000256" key="4">
    <source>
        <dbReference type="ARBA" id="ARBA00022670"/>
    </source>
</evidence>
<dbReference type="InterPro" id="IPR034035">
    <property type="entry name" value="Astacin-like_dom"/>
</dbReference>
<dbReference type="Proteomes" id="UP001195483">
    <property type="component" value="Unassembled WGS sequence"/>
</dbReference>
<dbReference type="SUPFAM" id="SSF49854">
    <property type="entry name" value="Spermadhesin, CUB domain"/>
    <property type="match status" value="1"/>
</dbReference>
<dbReference type="InterPro" id="IPR035914">
    <property type="entry name" value="Sperma_CUB_dom_sf"/>
</dbReference>
<keyword evidence="7" id="KW-0677">Repeat</keyword>
<dbReference type="SMART" id="SM00042">
    <property type="entry name" value="CUB"/>
    <property type="match status" value="1"/>
</dbReference>
<feature type="binding site" evidence="14">
    <location>
        <position position="187"/>
    </location>
    <ligand>
        <name>Zn(2+)</name>
        <dbReference type="ChEBI" id="CHEBI:29105"/>
        <note>catalytic</note>
    </ligand>
</feature>
<keyword evidence="4 14" id="KW-0645">Protease</keyword>
<evidence type="ECO:0000256" key="3">
    <source>
        <dbReference type="ARBA" id="ARBA00022536"/>
    </source>
</evidence>
<keyword evidence="3" id="KW-0245">EGF-like domain</keyword>
<evidence type="ECO:0000256" key="6">
    <source>
        <dbReference type="ARBA" id="ARBA00022729"/>
    </source>
</evidence>
<feature type="chain" id="PRO_5041779114" description="Metalloendopeptidase" evidence="15">
    <location>
        <begin position="23"/>
        <end position="447"/>
    </location>
</feature>
<dbReference type="Pfam" id="PF01400">
    <property type="entry name" value="Astacin"/>
    <property type="match status" value="1"/>
</dbReference>
<evidence type="ECO:0000313" key="19">
    <source>
        <dbReference type="Proteomes" id="UP001195483"/>
    </source>
</evidence>
<dbReference type="Gene3D" id="2.60.120.290">
    <property type="entry name" value="Spermadhesin, CUB domain"/>
    <property type="match status" value="1"/>
</dbReference>
<gene>
    <name evidence="18" type="ORF">CHS0354_007660</name>
</gene>
<keyword evidence="2" id="KW-0964">Secreted</keyword>
<dbReference type="PANTHER" id="PTHR10127">
    <property type="entry name" value="DISCOIDIN, CUB, EGF, LAMININ , AND ZINC METALLOPROTEASE DOMAIN CONTAINING"/>
    <property type="match status" value="1"/>
</dbReference>
<evidence type="ECO:0000256" key="2">
    <source>
        <dbReference type="ARBA" id="ARBA00022525"/>
    </source>
</evidence>
<dbReference type="PROSITE" id="PS51864">
    <property type="entry name" value="ASTACIN"/>
    <property type="match status" value="1"/>
</dbReference>
<dbReference type="PROSITE" id="PS01180">
    <property type="entry name" value="CUB"/>
    <property type="match status" value="1"/>
</dbReference>
<dbReference type="EC" id="3.4.24.-" evidence="15"/>
<evidence type="ECO:0000256" key="10">
    <source>
        <dbReference type="ARBA" id="ARBA00023049"/>
    </source>
</evidence>
<dbReference type="EMBL" id="JAEAOA010000520">
    <property type="protein sequence ID" value="KAK3591808.1"/>
    <property type="molecule type" value="Genomic_DNA"/>
</dbReference>
<dbReference type="PIRSF" id="PIRSF036365">
    <property type="entry name" value="Astacin_nematoda"/>
    <property type="match status" value="1"/>
</dbReference>
<evidence type="ECO:0000256" key="9">
    <source>
        <dbReference type="ARBA" id="ARBA00022833"/>
    </source>
</evidence>
<comment type="subcellular location">
    <subcellularLocation>
        <location evidence="1">Secreted</location>
    </subcellularLocation>
</comment>
<dbReference type="InterPro" id="IPR024079">
    <property type="entry name" value="MetalloPept_cat_dom_sf"/>
</dbReference>
<dbReference type="AlphaFoldDB" id="A0AAE0VV40"/>
<dbReference type="GO" id="GO:0006508">
    <property type="term" value="P:proteolysis"/>
    <property type="evidence" value="ECO:0007669"/>
    <property type="project" value="UniProtKB-KW"/>
</dbReference>
<dbReference type="CDD" id="cd04280">
    <property type="entry name" value="ZnMc_astacin_like"/>
    <property type="match status" value="1"/>
</dbReference>
<keyword evidence="6 15" id="KW-0732">Signal</keyword>
<dbReference type="GO" id="GO:0008270">
    <property type="term" value="F:zinc ion binding"/>
    <property type="evidence" value="ECO:0007669"/>
    <property type="project" value="UniProtKB-UniRule"/>
</dbReference>
<dbReference type="InterPro" id="IPR000742">
    <property type="entry name" value="EGF"/>
</dbReference>
<dbReference type="InterPro" id="IPR017050">
    <property type="entry name" value="Metallopeptidase_nem"/>
</dbReference>
<dbReference type="Gene3D" id="3.40.390.10">
    <property type="entry name" value="Collagenase (Catalytic Domain)"/>
    <property type="match status" value="1"/>
</dbReference>
<feature type="binding site" evidence="14">
    <location>
        <position position="197"/>
    </location>
    <ligand>
        <name>Zn(2+)</name>
        <dbReference type="ChEBI" id="CHEBI:29105"/>
        <note>catalytic</note>
    </ligand>
</feature>
<keyword evidence="5 14" id="KW-0479">Metal-binding</keyword>
<dbReference type="InterPro" id="IPR006026">
    <property type="entry name" value="Peptidase_Metallo"/>
</dbReference>
<reference evidence="18" key="3">
    <citation type="submission" date="2023-05" db="EMBL/GenBank/DDBJ databases">
        <authorList>
            <person name="Smith C.H."/>
        </authorList>
    </citation>
    <scope>NUCLEOTIDE SEQUENCE</scope>
    <source>
        <strain evidence="18">CHS0354</strain>
        <tissue evidence="18">Mantle</tissue>
    </source>
</reference>
<feature type="active site" evidence="14">
    <location>
        <position position="188"/>
    </location>
</feature>
<evidence type="ECO:0000256" key="11">
    <source>
        <dbReference type="ARBA" id="ARBA00023157"/>
    </source>
</evidence>
<dbReference type="CDD" id="cd00041">
    <property type="entry name" value="CUB"/>
    <property type="match status" value="1"/>
</dbReference>
<evidence type="ECO:0000259" key="17">
    <source>
        <dbReference type="PROSITE" id="PS51864"/>
    </source>
</evidence>
<reference evidence="18" key="1">
    <citation type="journal article" date="2021" name="Genome Biol. Evol.">
        <title>A High-Quality Reference Genome for a Parasitic Bivalve with Doubly Uniparental Inheritance (Bivalvia: Unionida).</title>
        <authorList>
            <person name="Smith C.H."/>
        </authorList>
    </citation>
    <scope>NUCLEOTIDE SEQUENCE</scope>
    <source>
        <strain evidence="18">CHS0354</strain>
    </source>
</reference>
<evidence type="ECO:0000259" key="16">
    <source>
        <dbReference type="PROSITE" id="PS01180"/>
    </source>
</evidence>
<dbReference type="GO" id="GO:0018996">
    <property type="term" value="P:molting cycle, collagen and cuticulin-based cuticle"/>
    <property type="evidence" value="ECO:0007669"/>
    <property type="project" value="InterPro"/>
</dbReference>
<evidence type="ECO:0000256" key="7">
    <source>
        <dbReference type="ARBA" id="ARBA00022737"/>
    </source>
</evidence>
<evidence type="ECO:0000256" key="12">
    <source>
        <dbReference type="ARBA" id="ARBA00023180"/>
    </source>
</evidence>
<dbReference type="GO" id="GO:0005576">
    <property type="term" value="C:extracellular region"/>
    <property type="evidence" value="ECO:0007669"/>
    <property type="project" value="UniProtKB-SubCell"/>
</dbReference>
<comment type="caution">
    <text evidence="13">Lacks conserved residue(s) required for the propagation of feature annotation.</text>
</comment>
<name>A0AAE0VV40_9BIVA</name>
<keyword evidence="10 14" id="KW-0482">Metalloprotease</keyword>
<comment type="cofactor">
    <cofactor evidence="14 15">
        <name>Zn(2+)</name>
        <dbReference type="ChEBI" id="CHEBI:29105"/>
    </cofactor>
    <text evidence="14 15">Binds 1 zinc ion per subunit.</text>
</comment>
<reference evidence="18" key="2">
    <citation type="journal article" date="2021" name="Genome Biol. Evol.">
        <title>Developing a high-quality reference genome for a parasitic bivalve with doubly uniparental inheritance (Bivalvia: Unionida).</title>
        <authorList>
            <person name="Smith C.H."/>
        </authorList>
    </citation>
    <scope>NUCLEOTIDE SEQUENCE</scope>
    <source>
        <strain evidence="18">CHS0354</strain>
        <tissue evidence="18">Mantle</tissue>
    </source>
</reference>
<dbReference type="PANTHER" id="PTHR10127:SF780">
    <property type="entry name" value="METALLOENDOPEPTIDASE"/>
    <property type="match status" value="1"/>
</dbReference>
<accession>A0AAE0VV40</accession>
<dbReference type="Pfam" id="PF00431">
    <property type="entry name" value="CUB"/>
    <property type="match status" value="1"/>
</dbReference>
<dbReference type="InterPro" id="IPR001506">
    <property type="entry name" value="Peptidase_M12A"/>
</dbReference>
<evidence type="ECO:0000256" key="8">
    <source>
        <dbReference type="ARBA" id="ARBA00022801"/>
    </source>
</evidence>
<dbReference type="FunFam" id="2.60.120.290:FF:000003">
    <property type="entry name" value="Neuropilin"/>
    <property type="match status" value="1"/>
</dbReference>
<protein>
    <recommendedName>
        <fullName evidence="15">Metalloendopeptidase</fullName>
        <ecNumber evidence="15">3.4.24.-</ecNumber>
    </recommendedName>
</protein>
<sequence>MKPGFLVLLMVFFPIQMFPLEASPKLNTNHIRLASGEKLSHLHQPMEGNSNVGGTYEADMKLTPLQQKEIIDGIHTLDSTGRSKRKVVKNRSFLWPKGIIVYKFNDAVNGLPNHIRNTVESAMDNWEKTTCLRFQKSSEDVKWEVGHSNYVLISKGSGCSSYVGMVNDGPQEITISESCNNVVSIAHEIGHSFGFYHEQSRPDRDYFVNIRHENIKPGFQGDFKKYDRQIIDTSEMYDIGSVMHYGPTWFSKDNNSQTIEPIDKGLLGIMGQRDELSFIDIKTANALYTCNAVCTTNMDCKNEGYIGPNCTCVCPPALSGRKCEHIKRGTQGCGYILNETSGTFTSPNFPGNYAENTDCYWLIQSQQKSAIITVTFDTYEMEDDALGCGYDWLEIRKYGIGLAGPRFCANGPSSKIVYNGPALMLHFHSDDRHSFKGFRAAYTIASK</sequence>
<keyword evidence="19" id="KW-1185">Reference proteome</keyword>
<dbReference type="GO" id="GO:0004222">
    <property type="term" value="F:metalloendopeptidase activity"/>
    <property type="evidence" value="ECO:0007669"/>
    <property type="project" value="UniProtKB-UniRule"/>
</dbReference>
<feature type="binding site" evidence="14">
    <location>
        <position position="191"/>
    </location>
    <ligand>
        <name>Zn(2+)</name>
        <dbReference type="ChEBI" id="CHEBI:29105"/>
        <note>catalytic</note>
    </ligand>
</feature>
<evidence type="ECO:0000256" key="14">
    <source>
        <dbReference type="PROSITE-ProRule" id="PRU01211"/>
    </source>
</evidence>
<comment type="caution">
    <text evidence="18">The sequence shown here is derived from an EMBL/GenBank/DDBJ whole genome shotgun (WGS) entry which is preliminary data.</text>
</comment>
<feature type="domain" description="Peptidase M12A" evidence="17">
    <location>
        <begin position="86"/>
        <end position="291"/>
    </location>
</feature>
<proteinExistence type="predicted"/>
<dbReference type="SMART" id="SM00235">
    <property type="entry name" value="ZnMc"/>
    <property type="match status" value="1"/>
</dbReference>
<keyword evidence="12" id="KW-0325">Glycoprotein</keyword>
<organism evidence="18 19">
    <name type="scientific">Potamilus streckersoni</name>
    <dbReference type="NCBI Taxonomy" id="2493646"/>
    <lineage>
        <taxon>Eukaryota</taxon>
        <taxon>Metazoa</taxon>
        <taxon>Spiralia</taxon>
        <taxon>Lophotrochozoa</taxon>
        <taxon>Mollusca</taxon>
        <taxon>Bivalvia</taxon>
        <taxon>Autobranchia</taxon>
        <taxon>Heteroconchia</taxon>
        <taxon>Palaeoheterodonta</taxon>
        <taxon>Unionida</taxon>
        <taxon>Unionoidea</taxon>
        <taxon>Unionidae</taxon>
        <taxon>Ambleminae</taxon>
        <taxon>Lampsilini</taxon>
        <taxon>Potamilus</taxon>
    </lineage>
</organism>
<keyword evidence="8 14" id="KW-0378">Hydrolase</keyword>
<evidence type="ECO:0000313" key="18">
    <source>
        <dbReference type="EMBL" id="KAK3591808.1"/>
    </source>
</evidence>
<dbReference type="PRINTS" id="PR00480">
    <property type="entry name" value="ASTACIN"/>
</dbReference>
<evidence type="ECO:0000256" key="13">
    <source>
        <dbReference type="PROSITE-ProRule" id="PRU00059"/>
    </source>
</evidence>
<feature type="domain" description="CUB" evidence="16">
    <location>
        <begin position="333"/>
        <end position="445"/>
    </location>
</feature>
<evidence type="ECO:0000256" key="1">
    <source>
        <dbReference type="ARBA" id="ARBA00004613"/>
    </source>
</evidence>
<evidence type="ECO:0000256" key="15">
    <source>
        <dbReference type="RuleBase" id="RU361183"/>
    </source>
</evidence>
<dbReference type="SUPFAM" id="SSF55486">
    <property type="entry name" value="Metalloproteases ('zincins'), catalytic domain"/>
    <property type="match status" value="1"/>
</dbReference>
<feature type="signal peptide" evidence="15">
    <location>
        <begin position="1"/>
        <end position="22"/>
    </location>
</feature>
<keyword evidence="9 14" id="KW-0862">Zinc</keyword>
<dbReference type="FunFam" id="3.40.390.10:FF:000028">
    <property type="entry name" value="Zinc metalloproteinase"/>
    <property type="match status" value="1"/>
</dbReference>
<evidence type="ECO:0000256" key="5">
    <source>
        <dbReference type="ARBA" id="ARBA00022723"/>
    </source>
</evidence>
<keyword evidence="11" id="KW-1015">Disulfide bond</keyword>